<dbReference type="AlphaFoldDB" id="A0A2P2NWN9"/>
<name>A0A2P2NWN9_RHIMU</name>
<organism evidence="1">
    <name type="scientific">Rhizophora mucronata</name>
    <name type="common">Asiatic mangrove</name>
    <dbReference type="NCBI Taxonomy" id="61149"/>
    <lineage>
        <taxon>Eukaryota</taxon>
        <taxon>Viridiplantae</taxon>
        <taxon>Streptophyta</taxon>
        <taxon>Embryophyta</taxon>
        <taxon>Tracheophyta</taxon>
        <taxon>Spermatophyta</taxon>
        <taxon>Magnoliopsida</taxon>
        <taxon>eudicotyledons</taxon>
        <taxon>Gunneridae</taxon>
        <taxon>Pentapetalae</taxon>
        <taxon>rosids</taxon>
        <taxon>fabids</taxon>
        <taxon>Malpighiales</taxon>
        <taxon>Rhizophoraceae</taxon>
        <taxon>Rhizophora</taxon>
    </lineage>
</organism>
<protein>
    <submittedName>
        <fullName evidence="1">Uncharacterized protein</fullName>
    </submittedName>
</protein>
<accession>A0A2P2NWN9</accession>
<dbReference type="EMBL" id="GGEC01066453">
    <property type="protein sequence ID" value="MBX46937.1"/>
    <property type="molecule type" value="Transcribed_RNA"/>
</dbReference>
<evidence type="ECO:0000313" key="1">
    <source>
        <dbReference type="EMBL" id="MBX46937.1"/>
    </source>
</evidence>
<reference evidence="1" key="1">
    <citation type="submission" date="2018-02" db="EMBL/GenBank/DDBJ databases">
        <title>Rhizophora mucronata_Transcriptome.</title>
        <authorList>
            <person name="Meera S.P."/>
            <person name="Sreeshan A."/>
            <person name="Augustine A."/>
        </authorList>
    </citation>
    <scope>NUCLEOTIDE SEQUENCE</scope>
    <source>
        <tissue evidence="1">Leaf</tissue>
    </source>
</reference>
<proteinExistence type="predicted"/>
<sequence>MQKILEIFRDNSNCFSRTREDFCHINKNP</sequence>